<evidence type="ECO:0000256" key="1">
    <source>
        <dbReference type="SAM" id="Phobius"/>
    </source>
</evidence>
<name>A0A220SUB8_KLEPN</name>
<keyword evidence="1" id="KW-1133">Transmembrane helix</keyword>
<organism evidence="2">
    <name type="scientific">Klebsiella pneumoniae</name>
    <dbReference type="NCBI Taxonomy" id="573"/>
    <lineage>
        <taxon>Bacteria</taxon>
        <taxon>Pseudomonadati</taxon>
        <taxon>Pseudomonadota</taxon>
        <taxon>Gammaproteobacteria</taxon>
        <taxon>Enterobacterales</taxon>
        <taxon>Enterobacteriaceae</taxon>
        <taxon>Klebsiella/Raoultella group</taxon>
        <taxon>Klebsiella</taxon>
        <taxon>Klebsiella pneumoniae complex</taxon>
    </lineage>
</organism>
<accession>A0A220SUB8</accession>
<keyword evidence="1" id="KW-0812">Transmembrane</keyword>
<evidence type="ECO:0000313" key="2">
    <source>
        <dbReference type="EMBL" id="ASK37043.1"/>
    </source>
</evidence>
<geneLocation type="plasmid" evidence="2">
    <name>p11219-CTXM</name>
</geneLocation>
<proteinExistence type="predicted"/>
<reference evidence="2" key="1">
    <citation type="submission" date="2017-05" db="EMBL/GenBank/DDBJ databases">
        <title>Complete sequence of plasmid p11219-CTXM.</title>
        <authorList>
            <person name="Wang S."/>
            <person name="Zhou D."/>
        </authorList>
    </citation>
    <scope>NUCLEOTIDE SEQUENCE</scope>
    <source>
        <strain evidence="2">11219</strain>
        <plasmid evidence="2">p11219-CTXM</plasmid>
    </source>
</reference>
<feature type="transmembrane region" description="Helical" evidence="1">
    <location>
        <begin position="21"/>
        <end position="41"/>
    </location>
</feature>
<protein>
    <submittedName>
        <fullName evidence="2">Uncharacterized protein</fullName>
    </submittedName>
</protein>
<keyword evidence="2" id="KW-0614">Plasmid</keyword>
<sequence>MLDCLMIGALKKAPSPVNGTTVNMLALVLVVTSTAQVYTGIVV</sequence>
<dbReference type="EMBL" id="MF133442">
    <property type="protein sequence ID" value="ASK37043.1"/>
    <property type="molecule type" value="Genomic_DNA"/>
</dbReference>
<dbReference type="AlphaFoldDB" id="A0A220SUB8"/>
<keyword evidence="1" id="KW-0472">Membrane</keyword>